<dbReference type="PATRIC" id="fig|1280954.3.peg.2552"/>
<dbReference type="Pfam" id="PF01648">
    <property type="entry name" value="ACPS"/>
    <property type="match status" value="1"/>
</dbReference>
<keyword evidence="3 7" id="KW-0808">Transferase</keyword>
<dbReference type="GO" id="GO:0000287">
    <property type="term" value="F:magnesium ion binding"/>
    <property type="evidence" value="ECO:0007669"/>
    <property type="project" value="InterPro"/>
</dbReference>
<dbReference type="GO" id="GO:0005829">
    <property type="term" value="C:cytosol"/>
    <property type="evidence" value="ECO:0007669"/>
    <property type="project" value="TreeGrafter"/>
</dbReference>
<dbReference type="InterPro" id="IPR004568">
    <property type="entry name" value="Ppantetheine-prot_Trfase_dom"/>
</dbReference>
<dbReference type="SUPFAM" id="SSF56214">
    <property type="entry name" value="4'-phosphopantetheinyl transferase"/>
    <property type="match status" value="2"/>
</dbReference>
<sequence>MTAYGDLSVDVWTWNLDIDEALAARVSDWLTAEERKRAAAFITPQLQRRWIAARAGMRGILASVLGVAPQAPVFVLGPHGRPELAGGNSPHSFNLSHSDALAAFSVSEAAVGVDVERIKALPEGVAGMVFSKTEIAALEAAPEDARAVVFYRYWTAKEAVLKALGTGLSVSGRSFTIDISRPETPRLVSADWKDEDTQAWQLAAFRPAEGFAGAVAVRTQRPLRLNLQSWSFGE</sequence>
<dbReference type="Proteomes" id="UP000027100">
    <property type="component" value="Unassembled WGS sequence"/>
</dbReference>
<comment type="cofactor">
    <cofactor evidence="1">
        <name>Mg(2+)</name>
        <dbReference type="ChEBI" id="CHEBI:18420"/>
    </cofactor>
</comment>
<dbReference type="InterPro" id="IPR037143">
    <property type="entry name" value="4-PPantetheinyl_Trfase_dom_sf"/>
</dbReference>
<dbReference type="EMBL" id="ARYM01000014">
    <property type="protein sequence ID" value="KCZ97906.1"/>
    <property type="molecule type" value="Genomic_DNA"/>
</dbReference>
<comment type="similarity">
    <text evidence="2">Belongs to the P-Pant transferase superfamily. Gsp/Sfp/HetI/AcpT family.</text>
</comment>
<keyword evidence="8" id="KW-1185">Reference proteome</keyword>
<dbReference type="GO" id="GO:0019878">
    <property type="term" value="P:lysine biosynthetic process via aminoadipic acid"/>
    <property type="evidence" value="ECO:0007669"/>
    <property type="project" value="TreeGrafter"/>
</dbReference>
<evidence type="ECO:0000259" key="6">
    <source>
        <dbReference type="Pfam" id="PF01648"/>
    </source>
</evidence>
<dbReference type="Gene3D" id="3.90.470.20">
    <property type="entry name" value="4'-phosphopantetheinyl transferase domain"/>
    <property type="match status" value="2"/>
</dbReference>
<comment type="caution">
    <text evidence="7">The sequence shown here is derived from an EMBL/GenBank/DDBJ whole genome shotgun (WGS) entry which is preliminary data.</text>
</comment>
<evidence type="ECO:0000256" key="2">
    <source>
        <dbReference type="ARBA" id="ARBA00010990"/>
    </source>
</evidence>
<proteinExistence type="inferred from homology"/>
<protein>
    <submittedName>
        <fullName evidence="7">Putative 4'-phosphopantetheinyl transferase</fullName>
    </submittedName>
</protein>
<evidence type="ECO:0000256" key="1">
    <source>
        <dbReference type="ARBA" id="ARBA00001946"/>
    </source>
</evidence>
<dbReference type="InterPro" id="IPR008278">
    <property type="entry name" value="4-PPantetheinyl_Trfase_dom"/>
</dbReference>
<evidence type="ECO:0000313" key="7">
    <source>
        <dbReference type="EMBL" id="KCZ97906.1"/>
    </source>
</evidence>
<dbReference type="InterPro" id="IPR050559">
    <property type="entry name" value="P-Pant_transferase_sf"/>
</dbReference>
<dbReference type="RefSeq" id="WP_051612590.1">
    <property type="nucleotide sequence ID" value="NZ_ARYM01000014.1"/>
</dbReference>
<reference evidence="7 8" key="1">
    <citation type="journal article" date="2014" name="Antonie Van Leeuwenhoek">
        <title>Hyphomonas beringensis sp. nov. and Hyphomonas chukchiensis sp. nov., isolated from surface seawater of the Bering Sea and Chukchi Sea.</title>
        <authorList>
            <person name="Li C."/>
            <person name="Lai Q."/>
            <person name="Li G."/>
            <person name="Dong C."/>
            <person name="Wang J."/>
            <person name="Liao Y."/>
            <person name="Shao Z."/>
        </authorList>
    </citation>
    <scope>NUCLEOTIDE SEQUENCE [LARGE SCALE GENOMIC DNA]</scope>
    <source>
        <strain evidence="7 8">PS728</strain>
    </source>
</reference>
<evidence type="ECO:0000256" key="4">
    <source>
        <dbReference type="ARBA" id="ARBA00022723"/>
    </source>
</evidence>
<dbReference type="GO" id="GO:0008897">
    <property type="term" value="F:holo-[acyl-carrier-protein] synthase activity"/>
    <property type="evidence" value="ECO:0007669"/>
    <property type="project" value="InterPro"/>
</dbReference>
<dbReference type="STRING" id="1280954.HPO_12608"/>
<organism evidence="7 8">
    <name type="scientific">Hyphomonas polymorpha PS728</name>
    <dbReference type="NCBI Taxonomy" id="1280954"/>
    <lineage>
        <taxon>Bacteria</taxon>
        <taxon>Pseudomonadati</taxon>
        <taxon>Pseudomonadota</taxon>
        <taxon>Alphaproteobacteria</taxon>
        <taxon>Hyphomonadales</taxon>
        <taxon>Hyphomonadaceae</taxon>
        <taxon>Hyphomonas</taxon>
    </lineage>
</organism>
<evidence type="ECO:0000256" key="3">
    <source>
        <dbReference type="ARBA" id="ARBA00022679"/>
    </source>
</evidence>
<feature type="domain" description="4'-phosphopantetheinyl transferase" evidence="6">
    <location>
        <begin position="110"/>
        <end position="212"/>
    </location>
</feature>
<accession>A0A062V763</accession>
<dbReference type="PANTHER" id="PTHR12215:SF10">
    <property type="entry name" value="L-AMINOADIPATE-SEMIALDEHYDE DEHYDROGENASE-PHOSPHOPANTETHEINYL TRANSFERASE"/>
    <property type="match status" value="1"/>
</dbReference>
<evidence type="ECO:0000256" key="5">
    <source>
        <dbReference type="ARBA" id="ARBA00022842"/>
    </source>
</evidence>
<gene>
    <name evidence="7" type="ORF">HPO_12608</name>
</gene>
<keyword evidence="5" id="KW-0460">Magnesium</keyword>
<dbReference type="eggNOG" id="COG2091">
    <property type="taxonomic scope" value="Bacteria"/>
</dbReference>
<dbReference type="OrthoDB" id="9808281at2"/>
<dbReference type="NCBIfam" id="TIGR00556">
    <property type="entry name" value="pantethn_trn"/>
    <property type="match status" value="1"/>
</dbReference>
<dbReference type="AlphaFoldDB" id="A0A062V763"/>
<name>A0A062V763_9PROT</name>
<evidence type="ECO:0000313" key="8">
    <source>
        <dbReference type="Proteomes" id="UP000027100"/>
    </source>
</evidence>
<dbReference type="PANTHER" id="PTHR12215">
    <property type="entry name" value="PHOSPHOPANTETHEINE TRANSFERASE"/>
    <property type="match status" value="1"/>
</dbReference>
<keyword evidence="4" id="KW-0479">Metal-binding</keyword>
<dbReference type="GO" id="GO:0006633">
    <property type="term" value="P:fatty acid biosynthetic process"/>
    <property type="evidence" value="ECO:0007669"/>
    <property type="project" value="InterPro"/>
</dbReference>